<comment type="caution">
    <text evidence="2">The sequence shown here is derived from an EMBL/GenBank/DDBJ whole genome shotgun (WGS) entry which is preliminary data.</text>
</comment>
<dbReference type="RefSeq" id="WP_204865893.1">
    <property type="nucleotide sequence ID" value="NZ_JAFBBK010000001.1"/>
</dbReference>
<organism evidence="2 3">
    <name type="scientific">Rhodococcoides corynebacterioides</name>
    <dbReference type="NCBI Taxonomy" id="53972"/>
    <lineage>
        <taxon>Bacteria</taxon>
        <taxon>Bacillati</taxon>
        <taxon>Actinomycetota</taxon>
        <taxon>Actinomycetes</taxon>
        <taxon>Mycobacteriales</taxon>
        <taxon>Nocardiaceae</taxon>
        <taxon>Rhodococcoides</taxon>
    </lineage>
</organism>
<keyword evidence="3" id="KW-1185">Reference proteome</keyword>
<feature type="compositionally biased region" description="Polar residues" evidence="1">
    <location>
        <begin position="16"/>
        <end position="27"/>
    </location>
</feature>
<proteinExistence type="predicted"/>
<dbReference type="EMBL" id="JAFBBK010000001">
    <property type="protein sequence ID" value="MBM7413294.1"/>
    <property type="molecule type" value="Genomic_DNA"/>
</dbReference>
<dbReference type="Proteomes" id="UP000703038">
    <property type="component" value="Unassembled WGS sequence"/>
</dbReference>
<reference evidence="2 3" key="1">
    <citation type="submission" date="2021-01" db="EMBL/GenBank/DDBJ databases">
        <title>Genomics of switchgrass bacterial isolates.</title>
        <authorList>
            <person name="Shade A."/>
        </authorList>
    </citation>
    <scope>NUCLEOTIDE SEQUENCE [LARGE SCALE GENOMIC DNA]</scope>
    <source>
        <strain evidence="2 3">PvP111</strain>
    </source>
</reference>
<feature type="region of interest" description="Disordered" evidence="1">
    <location>
        <begin position="1"/>
        <end position="43"/>
    </location>
</feature>
<feature type="compositionally biased region" description="Low complexity" evidence="1">
    <location>
        <begin position="31"/>
        <end position="43"/>
    </location>
</feature>
<accession>A0ABS2KMU0</accession>
<evidence type="ECO:0000256" key="1">
    <source>
        <dbReference type="SAM" id="MobiDB-lite"/>
    </source>
</evidence>
<protein>
    <submittedName>
        <fullName evidence="2">Uncharacterized protein</fullName>
    </submittedName>
</protein>
<sequence>MTKSSRMRPTNHAVLPTTSKGTTTRAASETLADPPASLPADAALPSHTSGVISMFPLPIHTISPVALVRADSSAFTGFRV</sequence>
<evidence type="ECO:0000313" key="2">
    <source>
        <dbReference type="EMBL" id="MBM7413294.1"/>
    </source>
</evidence>
<evidence type="ECO:0000313" key="3">
    <source>
        <dbReference type="Proteomes" id="UP000703038"/>
    </source>
</evidence>
<name>A0ABS2KMU0_9NOCA</name>
<gene>
    <name evidence="2" type="ORF">JOE42_000027</name>
</gene>